<reference evidence="1" key="1">
    <citation type="submission" date="2023-04" db="EMBL/GenBank/DDBJ databases">
        <title>Chromosome-level genome of Chaenocephalus aceratus.</title>
        <authorList>
            <person name="Park H."/>
        </authorList>
    </citation>
    <scope>NUCLEOTIDE SEQUENCE</scope>
    <source>
        <strain evidence="1">DE</strain>
        <tissue evidence="1">Muscle</tissue>
    </source>
</reference>
<keyword evidence="2" id="KW-1185">Reference proteome</keyword>
<keyword evidence="1" id="KW-0808">Transferase</keyword>
<accession>A0AAD9FBV6</accession>
<protein>
    <submittedName>
        <fullName evidence="1">RNA-directed RNA polymerase</fullName>
    </submittedName>
</protein>
<keyword evidence="1" id="KW-0696">RNA-directed RNA polymerase</keyword>
<dbReference type="Proteomes" id="UP001228049">
    <property type="component" value="Unassembled WGS sequence"/>
</dbReference>
<keyword evidence="1" id="KW-0548">Nucleotidyltransferase</keyword>
<gene>
    <name evidence="1" type="ORF">KUDE01_016280</name>
</gene>
<evidence type="ECO:0000313" key="2">
    <source>
        <dbReference type="Proteomes" id="UP001228049"/>
    </source>
</evidence>
<proteinExistence type="predicted"/>
<organism evidence="1 2">
    <name type="scientific">Dissostichus eleginoides</name>
    <name type="common">Patagonian toothfish</name>
    <name type="synonym">Dissostichus amissus</name>
    <dbReference type="NCBI Taxonomy" id="100907"/>
    <lineage>
        <taxon>Eukaryota</taxon>
        <taxon>Metazoa</taxon>
        <taxon>Chordata</taxon>
        <taxon>Craniata</taxon>
        <taxon>Vertebrata</taxon>
        <taxon>Euteleostomi</taxon>
        <taxon>Actinopterygii</taxon>
        <taxon>Neopterygii</taxon>
        <taxon>Teleostei</taxon>
        <taxon>Neoteleostei</taxon>
        <taxon>Acanthomorphata</taxon>
        <taxon>Eupercaria</taxon>
        <taxon>Perciformes</taxon>
        <taxon>Notothenioidei</taxon>
        <taxon>Nototheniidae</taxon>
        <taxon>Dissostichus</taxon>
    </lineage>
</organism>
<comment type="caution">
    <text evidence="1">The sequence shown here is derived from an EMBL/GenBank/DDBJ whole genome shotgun (WGS) entry which is preliminary data.</text>
</comment>
<evidence type="ECO:0000313" key="1">
    <source>
        <dbReference type="EMBL" id="KAK1896737.1"/>
    </source>
</evidence>
<name>A0AAD9FBV6_DISEL</name>
<dbReference type="AlphaFoldDB" id="A0AAD9FBV6"/>
<dbReference type="EMBL" id="JASDAP010000009">
    <property type="protein sequence ID" value="KAK1896737.1"/>
    <property type="molecule type" value="Genomic_DNA"/>
</dbReference>
<feature type="non-terminal residue" evidence="1">
    <location>
        <position position="62"/>
    </location>
</feature>
<dbReference type="GO" id="GO:0003968">
    <property type="term" value="F:RNA-directed RNA polymerase activity"/>
    <property type="evidence" value="ECO:0007669"/>
    <property type="project" value="UniProtKB-KW"/>
</dbReference>
<sequence length="62" mass="7285">MFGRNWDFIYFHITSWLAVFGKCTPVMFVRAIGPFRLDIFVTGRLYTDPLRLPMGAFPLRVE</sequence>